<dbReference type="EMBL" id="NMUQ01000001">
    <property type="protein sequence ID" value="OXM16486.1"/>
    <property type="molecule type" value="Genomic_DNA"/>
</dbReference>
<sequence>MISCMDTGMQIHRGKEHEVMYFTSFATILVLFILLVIAITFVYCPTQGDKQPDDGLSMISSKGFNVYNRTADFTLVSTSLTGEFDRPFPPAHIILPYRSYHFEVRTTLFKKYSAYVTYNVVSGDETVGNIRINMRTDDEAPTTPTTIVDFINGPIRYENGGTYVTIFDL</sequence>
<proteinExistence type="predicted"/>
<keyword evidence="3" id="KW-1185">Reference proteome</keyword>
<feature type="transmembrane region" description="Helical" evidence="1">
    <location>
        <begin position="21"/>
        <end position="43"/>
    </location>
</feature>
<dbReference type="AlphaFoldDB" id="A0A229P2G5"/>
<reference evidence="2 3" key="1">
    <citation type="submission" date="2017-07" db="EMBL/GenBank/DDBJ databases">
        <title>Paenibacillus herberti R33 genome sequencing and assembly.</title>
        <authorList>
            <person name="Su W."/>
        </authorList>
    </citation>
    <scope>NUCLEOTIDE SEQUENCE [LARGE SCALE GENOMIC DNA]</scope>
    <source>
        <strain evidence="2 3">R33</strain>
    </source>
</reference>
<gene>
    <name evidence="2" type="ORF">CGZ75_07380</name>
</gene>
<protein>
    <submittedName>
        <fullName evidence="2">Uncharacterized protein</fullName>
    </submittedName>
</protein>
<keyword evidence="1" id="KW-0812">Transmembrane</keyword>
<dbReference type="Proteomes" id="UP000215145">
    <property type="component" value="Unassembled WGS sequence"/>
</dbReference>
<evidence type="ECO:0000256" key="1">
    <source>
        <dbReference type="SAM" id="Phobius"/>
    </source>
</evidence>
<keyword evidence="1" id="KW-0472">Membrane</keyword>
<organism evidence="2 3">
    <name type="scientific">Paenibacillus herberti</name>
    <dbReference type="NCBI Taxonomy" id="1619309"/>
    <lineage>
        <taxon>Bacteria</taxon>
        <taxon>Bacillati</taxon>
        <taxon>Bacillota</taxon>
        <taxon>Bacilli</taxon>
        <taxon>Bacillales</taxon>
        <taxon>Paenibacillaceae</taxon>
        <taxon>Paenibacillus</taxon>
    </lineage>
</organism>
<keyword evidence="1" id="KW-1133">Transmembrane helix</keyword>
<comment type="caution">
    <text evidence="2">The sequence shown here is derived from an EMBL/GenBank/DDBJ whole genome shotgun (WGS) entry which is preliminary data.</text>
</comment>
<name>A0A229P2G5_9BACL</name>
<evidence type="ECO:0000313" key="2">
    <source>
        <dbReference type="EMBL" id="OXM16486.1"/>
    </source>
</evidence>
<accession>A0A229P2G5</accession>
<evidence type="ECO:0000313" key="3">
    <source>
        <dbReference type="Proteomes" id="UP000215145"/>
    </source>
</evidence>